<feature type="region of interest" description="Disordered" evidence="1">
    <location>
        <begin position="426"/>
        <end position="454"/>
    </location>
</feature>
<proteinExistence type="predicted"/>
<feature type="region of interest" description="Disordered" evidence="1">
    <location>
        <begin position="721"/>
        <end position="743"/>
    </location>
</feature>
<dbReference type="Proteomes" id="UP001302812">
    <property type="component" value="Unassembled WGS sequence"/>
</dbReference>
<feature type="region of interest" description="Disordered" evidence="1">
    <location>
        <begin position="473"/>
        <end position="504"/>
    </location>
</feature>
<dbReference type="GeneID" id="89941874"/>
<organism evidence="2 3">
    <name type="scientific">Canariomyces notabilis</name>
    <dbReference type="NCBI Taxonomy" id="2074819"/>
    <lineage>
        <taxon>Eukaryota</taxon>
        <taxon>Fungi</taxon>
        <taxon>Dikarya</taxon>
        <taxon>Ascomycota</taxon>
        <taxon>Pezizomycotina</taxon>
        <taxon>Sordariomycetes</taxon>
        <taxon>Sordariomycetidae</taxon>
        <taxon>Sordariales</taxon>
        <taxon>Chaetomiaceae</taxon>
        <taxon>Canariomyces</taxon>
    </lineage>
</organism>
<comment type="caution">
    <text evidence="2">The sequence shown here is derived from an EMBL/GenBank/DDBJ whole genome shotgun (WGS) entry which is preliminary data.</text>
</comment>
<reference evidence="2" key="2">
    <citation type="submission" date="2023-05" db="EMBL/GenBank/DDBJ databases">
        <authorList>
            <consortium name="Lawrence Berkeley National Laboratory"/>
            <person name="Steindorff A."/>
            <person name="Hensen N."/>
            <person name="Bonometti L."/>
            <person name="Westerberg I."/>
            <person name="Brannstrom I.O."/>
            <person name="Guillou S."/>
            <person name="Cros-Aarteil S."/>
            <person name="Calhoun S."/>
            <person name="Haridas S."/>
            <person name="Kuo A."/>
            <person name="Mondo S."/>
            <person name="Pangilinan J."/>
            <person name="Riley R."/>
            <person name="Labutti K."/>
            <person name="Andreopoulos B."/>
            <person name="Lipzen A."/>
            <person name="Chen C."/>
            <person name="Yanf M."/>
            <person name="Daum C."/>
            <person name="Ng V."/>
            <person name="Clum A."/>
            <person name="Ohm R."/>
            <person name="Martin F."/>
            <person name="Silar P."/>
            <person name="Natvig D."/>
            <person name="Lalanne C."/>
            <person name="Gautier V."/>
            <person name="Ament-Velasquez S.L."/>
            <person name="Kruys A."/>
            <person name="Hutchinson M.I."/>
            <person name="Powell A.J."/>
            <person name="Barry K."/>
            <person name="Miller A.N."/>
            <person name="Grigoriev I.V."/>
            <person name="Debuchy R."/>
            <person name="Gladieux P."/>
            <person name="Thoren M.H."/>
            <person name="Johannesson H."/>
        </authorList>
    </citation>
    <scope>NUCLEOTIDE SEQUENCE</scope>
    <source>
        <strain evidence="2">CBS 508.74</strain>
    </source>
</reference>
<name>A0AAN6YS41_9PEZI</name>
<feature type="region of interest" description="Disordered" evidence="1">
    <location>
        <begin position="1"/>
        <end position="66"/>
    </location>
</feature>
<dbReference type="EMBL" id="MU853342">
    <property type="protein sequence ID" value="KAK4112565.1"/>
    <property type="molecule type" value="Genomic_DNA"/>
</dbReference>
<feature type="region of interest" description="Disordered" evidence="1">
    <location>
        <begin position="356"/>
        <end position="382"/>
    </location>
</feature>
<feature type="compositionally biased region" description="Polar residues" evidence="1">
    <location>
        <begin position="356"/>
        <end position="366"/>
    </location>
</feature>
<keyword evidence="3" id="KW-1185">Reference proteome</keyword>
<feature type="compositionally biased region" description="Low complexity" evidence="1">
    <location>
        <begin position="542"/>
        <end position="582"/>
    </location>
</feature>
<evidence type="ECO:0000313" key="2">
    <source>
        <dbReference type="EMBL" id="KAK4112565.1"/>
    </source>
</evidence>
<sequence>MDDTEKTKTGLPVGPRGNEPKSTDAGSHYPLFARPPETPVQRLQQTQSAASNQASTATPIITGSSNPVASFQRSIAVTQQGQGNSQHPPQQALPLRFSNQQAPTYPPSILNSLSRALPPPVPYPSHYFRNEHETKSTASQHGLDWKRLFSYVTNKLNEDTREMLSQPVPDVFDYYGEEHETKSRAAKEVRDSMKRSSDLQDKFMNSLDPGGVLHVSKKDFVNFVSAIGVLSQVGPVPSISDLRAKGVQNPMPSMSSEVNQLQHRQESQPVAHSPAQRPLAFADLLNLATARAPNQDPTVVARPNQGLLPSALPKRKLNTAIPSNQPLAQNAANANPSQQVNQGLLPSALPKQDLNTAMPSNQTLNGVASPKQGLLPSALPKQNLNASMPQNCNLSGANTNSIWTNQGLFGLLPSALPKQKSILESAPNQDQKPMARSNQGLLPSALPKQNLNPAMLPNQSLSIANTNPFQKANQGLLPSALPKQNANPAPMTPMHNLNAANANPFGQANRSLLTSALPKQNVNPAPVTPMNNLPAANGDSFQQPPQQPAQHPIQEQPVQEQPVQEQPVQDQPVQDQPVEEQPGLGLGIKKWTAGEVETFGLGHEYGFMSGFEWGQMNIQRTSYAAGFEYGRRSASPVAYKLHLAALTELAWQARVIQTNHREMLRQGTLEKSLDDFAQSAQKLVELTVEAAKKEELTSEEYREVAEKGKYSDFLSLAVAEPAVPERSPGEDGQPGPAGAMPQLQRAVQDHVPEPRLEDDLQPAVSQPCLGDGLPGLAVAQAQRVNPVTPLLDGGWPGLTVAQPATPEPRFDNGLAGIGQPAVPEHHIGDGLAGLAMAPPQPSASQEPRHGDVLAGSGQSASQEPRLGDGLAGICQPAVPDLSPGDVFALRQLLMSRLADPLPRLGDGLVGFNQPAVPDLLPDDGFALGQLVTGQPAVPEPHLGDGLAGIIGLVGANNGVGGNSSGDAALAGGGVAGGVDMMVGIEGAVGGGSSDDDDSVTLDGDKIGGGDGLADGGGAALGDVGDAAANIEDVGEAHSGETREMVKDGGDEMDIDDGLREMDESLDLMDHGELFYPKEKL</sequence>
<dbReference type="RefSeq" id="XP_064670135.1">
    <property type="nucleotide sequence ID" value="XM_064817749.1"/>
</dbReference>
<gene>
    <name evidence="2" type="ORF">N656DRAFT_798342</name>
</gene>
<feature type="region of interest" description="Disordered" evidence="1">
    <location>
        <begin position="830"/>
        <end position="868"/>
    </location>
</feature>
<feature type="compositionally biased region" description="Low complexity" evidence="1">
    <location>
        <begin position="44"/>
        <end position="58"/>
    </location>
</feature>
<evidence type="ECO:0000256" key="1">
    <source>
        <dbReference type="SAM" id="MobiDB-lite"/>
    </source>
</evidence>
<reference evidence="2" key="1">
    <citation type="journal article" date="2023" name="Mol. Phylogenet. Evol.">
        <title>Genome-scale phylogeny and comparative genomics of the fungal order Sordariales.</title>
        <authorList>
            <person name="Hensen N."/>
            <person name="Bonometti L."/>
            <person name="Westerberg I."/>
            <person name="Brannstrom I.O."/>
            <person name="Guillou S."/>
            <person name="Cros-Aarteil S."/>
            <person name="Calhoun S."/>
            <person name="Haridas S."/>
            <person name="Kuo A."/>
            <person name="Mondo S."/>
            <person name="Pangilinan J."/>
            <person name="Riley R."/>
            <person name="LaButti K."/>
            <person name="Andreopoulos B."/>
            <person name="Lipzen A."/>
            <person name="Chen C."/>
            <person name="Yan M."/>
            <person name="Daum C."/>
            <person name="Ng V."/>
            <person name="Clum A."/>
            <person name="Steindorff A."/>
            <person name="Ohm R.A."/>
            <person name="Martin F."/>
            <person name="Silar P."/>
            <person name="Natvig D.O."/>
            <person name="Lalanne C."/>
            <person name="Gautier V."/>
            <person name="Ament-Velasquez S.L."/>
            <person name="Kruys A."/>
            <person name="Hutchinson M.I."/>
            <person name="Powell A.J."/>
            <person name="Barry K."/>
            <person name="Miller A.N."/>
            <person name="Grigoriev I.V."/>
            <person name="Debuchy R."/>
            <person name="Gladieux P."/>
            <person name="Hiltunen Thoren M."/>
            <person name="Johannesson H."/>
        </authorList>
    </citation>
    <scope>NUCLEOTIDE SEQUENCE</scope>
    <source>
        <strain evidence="2">CBS 508.74</strain>
    </source>
</reference>
<feature type="region of interest" description="Disordered" evidence="1">
    <location>
        <begin position="519"/>
        <end position="582"/>
    </location>
</feature>
<protein>
    <submittedName>
        <fullName evidence="2">Uncharacterized protein</fullName>
    </submittedName>
</protein>
<dbReference type="AlphaFoldDB" id="A0AAN6YS41"/>
<evidence type="ECO:0000313" key="3">
    <source>
        <dbReference type="Proteomes" id="UP001302812"/>
    </source>
</evidence>
<accession>A0AAN6YS41</accession>